<reference evidence="1" key="1">
    <citation type="journal article" date="2014" name="Front. Microbiol.">
        <title>High frequency of phylogenetically diverse reductive dehalogenase-homologous genes in deep subseafloor sedimentary metagenomes.</title>
        <authorList>
            <person name="Kawai M."/>
            <person name="Futagami T."/>
            <person name="Toyoda A."/>
            <person name="Takaki Y."/>
            <person name="Nishi S."/>
            <person name="Hori S."/>
            <person name="Arai W."/>
            <person name="Tsubouchi T."/>
            <person name="Morono Y."/>
            <person name="Uchiyama I."/>
            <person name="Ito T."/>
            <person name="Fujiyama A."/>
            <person name="Inagaki F."/>
            <person name="Takami H."/>
        </authorList>
    </citation>
    <scope>NUCLEOTIDE SEQUENCE</scope>
    <source>
        <strain evidence="1">Expedition CK06-06</strain>
    </source>
</reference>
<name>X1QRL6_9ZZZZ</name>
<protein>
    <submittedName>
        <fullName evidence="1">Uncharacterized protein</fullName>
    </submittedName>
</protein>
<proteinExistence type="predicted"/>
<feature type="non-terminal residue" evidence="1">
    <location>
        <position position="52"/>
    </location>
</feature>
<comment type="caution">
    <text evidence="1">The sequence shown here is derived from an EMBL/GenBank/DDBJ whole genome shotgun (WGS) entry which is preliminary data.</text>
</comment>
<sequence length="52" mass="5974">MCGNQLKLNFNFYSSSPLYLKILPQFKVRDGNKHISLKDDQIHYDPGSAAIF</sequence>
<organism evidence="1">
    <name type="scientific">marine sediment metagenome</name>
    <dbReference type="NCBI Taxonomy" id="412755"/>
    <lineage>
        <taxon>unclassified sequences</taxon>
        <taxon>metagenomes</taxon>
        <taxon>ecological metagenomes</taxon>
    </lineage>
</organism>
<evidence type="ECO:0000313" key="1">
    <source>
        <dbReference type="EMBL" id="GAI45914.1"/>
    </source>
</evidence>
<dbReference type="AlphaFoldDB" id="X1QRL6"/>
<gene>
    <name evidence="1" type="ORF">S06H3_39725</name>
</gene>
<dbReference type="EMBL" id="BARV01024325">
    <property type="protein sequence ID" value="GAI45914.1"/>
    <property type="molecule type" value="Genomic_DNA"/>
</dbReference>
<accession>X1QRL6</accession>